<dbReference type="Proteomes" id="UP000053105">
    <property type="component" value="Unassembled WGS sequence"/>
</dbReference>
<evidence type="ECO:0000313" key="2">
    <source>
        <dbReference type="Proteomes" id="UP000053105"/>
    </source>
</evidence>
<accession>A0A0N0U535</accession>
<organism evidence="1 2">
    <name type="scientific">Melipona quadrifasciata</name>
    <dbReference type="NCBI Taxonomy" id="166423"/>
    <lineage>
        <taxon>Eukaryota</taxon>
        <taxon>Metazoa</taxon>
        <taxon>Ecdysozoa</taxon>
        <taxon>Arthropoda</taxon>
        <taxon>Hexapoda</taxon>
        <taxon>Insecta</taxon>
        <taxon>Pterygota</taxon>
        <taxon>Neoptera</taxon>
        <taxon>Endopterygota</taxon>
        <taxon>Hymenoptera</taxon>
        <taxon>Apocrita</taxon>
        <taxon>Aculeata</taxon>
        <taxon>Apoidea</taxon>
        <taxon>Anthophila</taxon>
        <taxon>Apidae</taxon>
        <taxon>Melipona</taxon>
    </lineage>
</organism>
<evidence type="ECO:0000313" key="1">
    <source>
        <dbReference type="EMBL" id="KOX74144.1"/>
    </source>
</evidence>
<keyword evidence="2" id="KW-1185">Reference proteome</keyword>
<reference evidence="1 2" key="1">
    <citation type="submission" date="2015-07" db="EMBL/GenBank/DDBJ databases">
        <title>The genome of Melipona quadrifasciata.</title>
        <authorList>
            <person name="Pan H."/>
            <person name="Kapheim K."/>
        </authorList>
    </citation>
    <scope>NUCLEOTIDE SEQUENCE [LARGE SCALE GENOMIC DNA]</scope>
    <source>
        <strain evidence="1">0111107301</strain>
        <tissue evidence="1">Whole body</tissue>
    </source>
</reference>
<proteinExistence type="predicted"/>
<protein>
    <submittedName>
        <fullName evidence="1">Uncharacterized protein</fullName>
    </submittedName>
</protein>
<dbReference type="EMBL" id="KQ435794">
    <property type="protein sequence ID" value="KOX74144.1"/>
    <property type="molecule type" value="Genomic_DNA"/>
</dbReference>
<sequence>MLRYRSIAGNFHRPFISRDIVSVDNSAVNTNRFSMSCVNVNSRRLPTLDP</sequence>
<gene>
    <name evidence="1" type="ORF">WN51_14224</name>
</gene>
<name>A0A0N0U535_9HYME</name>
<dbReference type="AlphaFoldDB" id="A0A0N0U535"/>